<dbReference type="InParanoid" id="E4XE18"/>
<dbReference type="Proteomes" id="UP000001307">
    <property type="component" value="Unassembled WGS sequence"/>
</dbReference>
<protein>
    <submittedName>
        <fullName evidence="3">Uncharacterized protein</fullName>
    </submittedName>
</protein>
<feature type="region of interest" description="Disordered" evidence="1">
    <location>
        <begin position="171"/>
        <end position="204"/>
    </location>
</feature>
<dbReference type="EMBL" id="FN653040">
    <property type="protein sequence ID" value="CBY19408.1"/>
    <property type="molecule type" value="Genomic_DNA"/>
</dbReference>
<dbReference type="AlphaFoldDB" id="E4XE18"/>
<feature type="region of interest" description="Disordered" evidence="1">
    <location>
        <begin position="131"/>
        <end position="154"/>
    </location>
</feature>
<feature type="transmembrane region" description="Helical" evidence="2">
    <location>
        <begin position="409"/>
        <end position="430"/>
    </location>
</feature>
<keyword evidence="4" id="KW-1185">Reference proteome</keyword>
<name>E4XE18_OIKDI</name>
<feature type="compositionally biased region" description="Basic residues" evidence="1">
    <location>
        <begin position="138"/>
        <end position="148"/>
    </location>
</feature>
<reference evidence="3" key="1">
    <citation type="journal article" date="2010" name="Science">
        <title>Plasticity of animal genome architecture unmasked by rapid evolution of a pelagic tunicate.</title>
        <authorList>
            <person name="Denoeud F."/>
            <person name="Henriet S."/>
            <person name="Mungpakdee S."/>
            <person name="Aury J.M."/>
            <person name="Da Silva C."/>
            <person name="Brinkmann H."/>
            <person name="Mikhaleva J."/>
            <person name="Olsen L.C."/>
            <person name="Jubin C."/>
            <person name="Canestro C."/>
            <person name="Bouquet J.M."/>
            <person name="Danks G."/>
            <person name="Poulain J."/>
            <person name="Campsteijn C."/>
            <person name="Adamski M."/>
            <person name="Cross I."/>
            <person name="Yadetie F."/>
            <person name="Muffato M."/>
            <person name="Louis A."/>
            <person name="Butcher S."/>
            <person name="Tsagkogeorga G."/>
            <person name="Konrad A."/>
            <person name="Singh S."/>
            <person name="Jensen M.F."/>
            <person name="Cong E.H."/>
            <person name="Eikeseth-Otteraa H."/>
            <person name="Noel B."/>
            <person name="Anthouard V."/>
            <person name="Porcel B.M."/>
            <person name="Kachouri-Lafond R."/>
            <person name="Nishino A."/>
            <person name="Ugolini M."/>
            <person name="Chourrout P."/>
            <person name="Nishida H."/>
            <person name="Aasland R."/>
            <person name="Huzurbazar S."/>
            <person name="Westhof E."/>
            <person name="Delsuc F."/>
            <person name="Lehrach H."/>
            <person name="Reinhardt R."/>
            <person name="Weissenbach J."/>
            <person name="Roy S.W."/>
            <person name="Artiguenave F."/>
            <person name="Postlethwait J.H."/>
            <person name="Manak J.R."/>
            <person name="Thompson E.M."/>
            <person name="Jaillon O."/>
            <person name="Du Pasquier L."/>
            <person name="Boudinot P."/>
            <person name="Liberles D.A."/>
            <person name="Volff J.N."/>
            <person name="Philippe H."/>
            <person name="Lenhard B."/>
            <person name="Roest Crollius H."/>
            <person name="Wincker P."/>
            <person name="Chourrout D."/>
        </authorList>
    </citation>
    <scope>NUCLEOTIDE SEQUENCE [LARGE SCALE GENOMIC DNA]</scope>
</reference>
<proteinExistence type="predicted"/>
<feature type="transmembrane region" description="Helical" evidence="2">
    <location>
        <begin position="467"/>
        <end position="489"/>
    </location>
</feature>
<feature type="compositionally biased region" description="Basic residues" evidence="1">
    <location>
        <begin position="63"/>
        <end position="72"/>
    </location>
</feature>
<feature type="transmembrane region" description="Helical" evidence="2">
    <location>
        <begin position="253"/>
        <end position="270"/>
    </location>
</feature>
<evidence type="ECO:0000256" key="1">
    <source>
        <dbReference type="SAM" id="MobiDB-lite"/>
    </source>
</evidence>
<gene>
    <name evidence="3" type="ORF">GSOID_T00008420001</name>
</gene>
<feature type="region of interest" description="Disordered" evidence="1">
    <location>
        <begin position="63"/>
        <end position="117"/>
    </location>
</feature>
<evidence type="ECO:0000313" key="4">
    <source>
        <dbReference type="Proteomes" id="UP000001307"/>
    </source>
</evidence>
<feature type="transmembrane region" description="Helical" evidence="2">
    <location>
        <begin position="277"/>
        <end position="296"/>
    </location>
</feature>
<feature type="transmembrane region" description="Helical" evidence="2">
    <location>
        <begin position="220"/>
        <end position="241"/>
    </location>
</feature>
<keyword evidence="2" id="KW-0472">Membrane</keyword>
<feature type="compositionally biased region" description="Basic and acidic residues" evidence="1">
    <location>
        <begin position="83"/>
        <end position="102"/>
    </location>
</feature>
<feature type="transmembrane region" description="Helical" evidence="2">
    <location>
        <begin position="436"/>
        <end position="455"/>
    </location>
</feature>
<evidence type="ECO:0000313" key="3">
    <source>
        <dbReference type="EMBL" id="CBY19408.1"/>
    </source>
</evidence>
<feature type="transmembrane region" description="Helical" evidence="2">
    <location>
        <begin position="302"/>
        <end position="320"/>
    </location>
</feature>
<keyword evidence="2" id="KW-0812">Transmembrane</keyword>
<accession>E4XE18</accession>
<sequence length="500" mass="55486">MPTRKTGDSVEVYVDGDESQKGEYRKGTVVNLVRGYGYECVTTDENGEIHQGTYVFSRVRTIGTRRRSRSRGRPANTVTIKQVKRDESPSPEREEPKPESRKSRGRPASKKAAPVKDEMNPVEYAWANVEGEAESRARTRRSRSRSRGRRNEVPVEVEQIADSMRRKSTRIAAKKEADSVPEPVAEEKFSADEEEQEHAPAATSENSCPWLTKFTRACQFLKTLSTVYVAPALFLWSFSLFHKFSFNAAERPTQIAFGILVAIGASLHVKPKLKQDTVFFGLITSLIASASFLMPSDFVSNNLSVIGSAALFFVTAYSVLGNSANKGFEFSIYALNNYFKSFMFDNSKICASGFARAGEILTLVLLMPTLLNCTVENIALTAASFLTIAQTSFKLFSQPDYSTELRGNGFTFAFYQVVYLPFMATLPVLTNLTRDVVALEPSIATLAVAFALISAKLASESKFTQSNLFCLLSTVSLAYPTFSCPRFLIVPLLNAIFSWH</sequence>
<organism evidence="3">
    <name type="scientific">Oikopleura dioica</name>
    <name type="common">Tunicate</name>
    <dbReference type="NCBI Taxonomy" id="34765"/>
    <lineage>
        <taxon>Eukaryota</taxon>
        <taxon>Metazoa</taxon>
        <taxon>Chordata</taxon>
        <taxon>Tunicata</taxon>
        <taxon>Appendicularia</taxon>
        <taxon>Copelata</taxon>
        <taxon>Oikopleuridae</taxon>
        <taxon>Oikopleura</taxon>
    </lineage>
</organism>
<keyword evidence="2" id="KW-1133">Transmembrane helix</keyword>
<evidence type="ECO:0000256" key="2">
    <source>
        <dbReference type="SAM" id="Phobius"/>
    </source>
</evidence>